<dbReference type="Pfam" id="PF15176">
    <property type="entry name" value="LRR19-TM"/>
    <property type="match status" value="1"/>
</dbReference>
<sequence length="367" mass="40978">MSASCSSYHSAEGAFVDVFSCPKPGNSAAAVYCCGFNDVKYCCDDPNSFFPYEYRYMWWLSIGALVGLSIAAVVLLAFLITVCVLCYLFIATKPSRLDNGLPLRAPAGHCSEGSSQATATGASGPQGFRKHFMSRKLDCDNHPPDPERLFQRCFTATKELRKTRKALGLRHIHLRNQLSSFRQVLPQDTEMGQWSHSIFVVFLLCGAFIRDALTSYGEHNRPLRNLLMEEDRSNSSKNELGRAATADKSSKSVEWSYLVAALGTVLTMSLLIVMVVKFRVFHRFLASYRHSLLQEADGVSQYGQDEVSFPNNVSGRVQALEGTVSGLDEDDDGFIEDNYIQTSEKEMAQKERLDMEDSDEDLQFSIE</sequence>
<evidence type="ECO:0000256" key="2">
    <source>
        <dbReference type="SAM" id="Phobius"/>
    </source>
</evidence>
<dbReference type="Pfam" id="PF13908">
    <property type="entry name" value="Shisa_N"/>
    <property type="match status" value="1"/>
</dbReference>
<keyword evidence="2" id="KW-0472">Membrane</keyword>
<dbReference type="PANTHER" id="PTHR31450">
    <property type="entry name" value="LEUCINE-RICH REPEAT-CONTAINING PROTEIN 19 LRRC19 FAMILY MEMBER"/>
    <property type="match status" value="1"/>
</dbReference>
<feature type="compositionally biased region" description="Acidic residues" evidence="1">
    <location>
        <begin position="356"/>
        <end position="367"/>
    </location>
</feature>
<evidence type="ECO:0000313" key="5">
    <source>
        <dbReference type="Proteomes" id="UP001187415"/>
    </source>
</evidence>
<dbReference type="Proteomes" id="UP001187415">
    <property type="component" value="Unassembled WGS sequence"/>
</dbReference>
<evidence type="ECO:0000313" key="4">
    <source>
        <dbReference type="EMBL" id="KAK2822082.1"/>
    </source>
</evidence>
<reference evidence="4" key="1">
    <citation type="submission" date="2023-07" db="EMBL/GenBank/DDBJ databases">
        <title>Chromosome-level Genome Assembly of Striped Snakehead (Channa striata).</title>
        <authorList>
            <person name="Liu H."/>
        </authorList>
    </citation>
    <scope>NUCLEOTIDE SEQUENCE</scope>
    <source>
        <strain evidence="4">Gz</strain>
        <tissue evidence="4">Muscle</tissue>
    </source>
</reference>
<keyword evidence="2" id="KW-0812">Transmembrane</keyword>
<proteinExistence type="predicted"/>
<feature type="domain" description="Shisa N-terminal" evidence="3">
    <location>
        <begin position="4"/>
        <end position="47"/>
    </location>
</feature>
<accession>A0AA88J8G2</accession>
<dbReference type="PANTHER" id="PTHR31450:SF3">
    <property type="entry name" value="TYPE III ENDOSOME MEMBRANE PROTEIN TEMP"/>
    <property type="match status" value="1"/>
</dbReference>
<feature type="transmembrane region" description="Helical" evidence="2">
    <location>
        <begin position="255"/>
        <end position="276"/>
    </location>
</feature>
<dbReference type="EMBL" id="JAUPFM010000018">
    <property type="protein sequence ID" value="KAK2822082.1"/>
    <property type="molecule type" value="Genomic_DNA"/>
</dbReference>
<gene>
    <name evidence="4" type="ORF">Q5P01_022147</name>
</gene>
<name>A0AA88J8G2_CHASR</name>
<evidence type="ECO:0000259" key="3">
    <source>
        <dbReference type="Pfam" id="PF13908"/>
    </source>
</evidence>
<keyword evidence="2" id="KW-1133">Transmembrane helix</keyword>
<dbReference type="AlphaFoldDB" id="A0AA88J8G2"/>
<protein>
    <recommendedName>
        <fullName evidence="3">Shisa N-terminal domain-containing protein</fullName>
    </recommendedName>
</protein>
<evidence type="ECO:0000256" key="1">
    <source>
        <dbReference type="SAM" id="MobiDB-lite"/>
    </source>
</evidence>
<feature type="region of interest" description="Disordered" evidence="1">
    <location>
        <begin position="347"/>
        <end position="367"/>
    </location>
</feature>
<dbReference type="InterPro" id="IPR053891">
    <property type="entry name" value="Shisa_N"/>
</dbReference>
<comment type="caution">
    <text evidence="4">The sequence shown here is derived from an EMBL/GenBank/DDBJ whole genome shotgun (WGS) entry which is preliminary data.</text>
</comment>
<feature type="transmembrane region" description="Helical" evidence="2">
    <location>
        <begin position="56"/>
        <end position="89"/>
    </location>
</feature>
<keyword evidence="5" id="KW-1185">Reference proteome</keyword>
<organism evidence="4 5">
    <name type="scientific">Channa striata</name>
    <name type="common">Snakehead murrel</name>
    <name type="synonym">Ophicephalus striatus</name>
    <dbReference type="NCBI Taxonomy" id="64152"/>
    <lineage>
        <taxon>Eukaryota</taxon>
        <taxon>Metazoa</taxon>
        <taxon>Chordata</taxon>
        <taxon>Craniata</taxon>
        <taxon>Vertebrata</taxon>
        <taxon>Euteleostomi</taxon>
        <taxon>Actinopterygii</taxon>
        <taxon>Neopterygii</taxon>
        <taxon>Teleostei</taxon>
        <taxon>Neoteleostei</taxon>
        <taxon>Acanthomorphata</taxon>
        <taxon>Anabantaria</taxon>
        <taxon>Anabantiformes</taxon>
        <taxon>Channoidei</taxon>
        <taxon>Channidae</taxon>
        <taxon>Channa</taxon>
    </lineage>
</organism>